<feature type="non-terminal residue" evidence="3">
    <location>
        <position position="152"/>
    </location>
</feature>
<protein>
    <recommendedName>
        <fullName evidence="2">CUB domain-containing protein</fullName>
    </recommendedName>
</protein>
<keyword evidence="1" id="KW-1015">Disulfide bond</keyword>
<name>A0AAV2QLZ5_MEGNR</name>
<accession>A0AAV2QLZ5</accession>
<reference evidence="3 4" key="1">
    <citation type="submission" date="2024-05" db="EMBL/GenBank/DDBJ databases">
        <authorList>
            <person name="Wallberg A."/>
        </authorList>
    </citation>
    <scope>NUCLEOTIDE SEQUENCE [LARGE SCALE GENOMIC DNA]</scope>
</reference>
<dbReference type="EMBL" id="CAXKWB010007375">
    <property type="protein sequence ID" value="CAL4086816.1"/>
    <property type="molecule type" value="Genomic_DNA"/>
</dbReference>
<comment type="caution">
    <text evidence="3">The sequence shown here is derived from an EMBL/GenBank/DDBJ whole genome shotgun (WGS) entry which is preliminary data.</text>
</comment>
<evidence type="ECO:0000259" key="2">
    <source>
        <dbReference type="Pfam" id="PF00431"/>
    </source>
</evidence>
<dbReference type="InterPro" id="IPR035914">
    <property type="entry name" value="Sperma_CUB_dom_sf"/>
</dbReference>
<dbReference type="AlphaFoldDB" id="A0AAV2QLZ5"/>
<feature type="non-terminal residue" evidence="3">
    <location>
        <position position="1"/>
    </location>
</feature>
<evidence type="ECO:0000256" key="1">
    <source>
        <dbReference type="ARBA" id="ARBA00023157"/>
    </source>
</evidence>
<feature type="domain" description="CUB" evidence="2">
    <location>
        <begin position="78"/>
        <end position="130"/>
    </location>
</feature>
<dbReference type="CDD" id="cd00041">
    <property type="entry name" value="CUB"/>
    <property type="match status" value="1"/>
</dbReference>
<dbReference type="Pfam" id="PF00431">
    <property type="entry name" value="CUB"/>
    <property type="match status" value="1"/>
</dbReference>
<sequence length="152" mass="17447">IINLKKIKFLAKLLKIWSCYRNLPLKKRFLIHKELKSPPNYFAPDVWTNPLNHSHCFILAPTNIAICLYLLPYEPAKGMDLLTFKNGPKGATIGIFYGQDLPKAFITSSNQLYLFFKSNSMNTDIGFMIKWKTFDAVLQSTCIAFRVIPSQI</sequence>
<evidence type="ECO:0000313" key="3">
    <source>
        <dbReference type="EMBL" id="CAL4086816.1"/>
    </source>
</evidence>
<organism evidence="3 4">
    <name type="scientific">Meganyctiphanes norvegica</name>
    <name type="common">Northern krill</name>
    <name type="synonym">Thysanopoda norvegica</name>
    <dbReference type="NCBI Taxonomy" id="48144"/>
    <lineage>
        <taxon>Eukaryota</taxon>
        <taxon>Metazoa</taxon>
        <taxon>Ecdysozoa</taxon>
        <taxon>Arthropoda</taxon>
        <taxon>Crustacea</taxon>
        <taxon>Multicrustacea</taxon>
        <taxon>Malacostraca</taxon>
        <taxon>Eumalacostraca</taxon>
        <taxon>Eucarida</taxon>
        <taxon>Euphausiacea</taxon>
        <taxon>Euphausiidae</taxon>
        <taxon>Meganyctiphanes</taxon>
    </lineage>
</organism>
<dbReference type="InterPro" id="IPR000859">
    <property type="entry name" value="CUB_dom"/>
</dbReference>
<dbReference type="SUPFAM" id="SSF49854">
    <property type="entry name" value="Spermadhesin, CUB domain"/>
    <property type="match status" value="1"/>
</dbReference>
<gene>
    <name evidence="3" type="ORF">MNOR_LOCUS13090</name>
</gene>
<evidence type="ECO:0000313" key="4">
    <source>
        <dbReference type="Proteomes" id="UP001497623"/>
    </source>
</evidence>
<proteinExistence type="predicted"/>
<dbReference type="Gene3D" id="2.60.120.290">
    <property type="entry name" value="Spermadhesin, CUB domain"/>
    <property type="match status" value="1"/>
</dbReference>
<keyword evidence="4" id="KW-1185">Reference proteome</keyword>
<dbReference type="Proteomes" id="UP001497623">
    <property type="component" value="Unassembled WGS sequence"/>
</dbReference>